<proteinExistence type="predicted"/>
<comment type="caution">
    <text evidence="1">The sequence shown here is derived from an EMBL/GenBank/DDBJ whole genome shotgun (WGS) entry which is preliminary data.</text>
</comment>
<keyword evidence="2" id="KW-1185">Reference proteome</keyword>
<feature type="non-terminal residue" evidence="1">
    <location>
        <position position="1"/>
    </location>
</feature>
<evidence type="ECO:0000313" key="2">
    <source>
        <dbReference type="Proteomes" id="UP000258309"/>
    </source>
</evidence>
<name>A0A3E2H3W5_SCYLI</name>
<sequence length="335" mass="38252">MLYEKEKEQEHNANDLIYGASDILLHTPKRKEDALYAKGKGVNHGNTCKKITITEVYNMKSLASKLSRRFRFNLQDNVNFNYFIIVDVFYIDIEIHDLDKDIALQMVFKAVNDSVGPDRLVLTLLVYSAYPCMSELDTLALIISQRVMVIKKAMEEISKIKAKRQVQDVINMHNSLDVRTEARKGYTSLSTVVKPYLTPTEGIDGIELPKLEPGTTANEEHQEKPNESTIAVALPPVPPVKQRHGRPRKYLEITVFLQDKEPEPQFVTSCQVEISGLLEKGVFKTVDPQNIPNDIHIFNTRFMDEIKNKGTEKAFEKSRLVVQAYKDDKKKLVLT</sequence>
<dbReference type="OMA" id="TECTVEF"/>
<dbReference type="STRING" id="5539.A0A3E2H3W5"/>
<reference evidence="1 2" key="1">
    <citation type="submission" date="2018-05" db="EMBL/GenBank/DDBJ databases">
        <title>Draft genome sequence of Scytalidium lignicola DSM 105466, a ubiquitous saprotrophic fungus.</title>
        <authorList>
            <person name="Buettner E."/>
            <person name="Gebauer A.M."/>
            <person name="Hofrichter M."/>
            <person name="Liers C."/>
            <person name="Kellner H."/>
        </authorList>
    </citation>
    <scope>NUCLEOTIDE SEQUENCE [LARGE SCALE GENOMIC DNA]</scope>
    <source>
        <strain evidence="1 2">DSM 105466</strain>
    </source>
</reference>
<dbReference type="EMBL" id="NCSJ02000176">
    <property type="protein sequence ID" value="RFU28088.1"/>
    <property type="molecule type" value="Genomic_DNA"/>
</dbReference>
<gene>
    <name evidence="1" type="ORF">B7463_g8249</name>
</gene>
<accession>A0A3E2H3W5</accession>
<dbReference type="Proteomes" id="UP000258309">
    <property type="component" value="Unassembled WGS sequence"/>
</dbReference>
<dbReference type="OrthoDB" id="3563815at2759"/>
<organism evidence="1 2">
    <name type="scientific">Scytalidium lignicola</name>
    <name type="common">Hyphomycete</name>
    <dbReference type="NCBI Taxonomy" id="5539"/>
    <lineage>
        <taxon>Eukaryota</taxon>
        <taxon>Fungi</taxon>
        <taxon>Dikarya</taxon>
        <taxon>Ascomycota</taxon>
        <taxon>Pezizomycotina</taxon>
        <taxon>Leotiomycetes</taxon>
        <taxon>Leotiomycetes incertae sedis</taxon>
        <taxon>Scytalidium</taxon>
    </lineage>
</organism>
<protein>
    <submittedName>
        <fullName evidence="1">Uncharacterized protein</fullName>
    </submittedName>
</protein>
<evidence type="ECO:0000313" key="1">
    <source>
        <dbReference type="EMBL" id="RFU28088.1"/>
    </source>
</evidence>
<dbReference type="AlphaFoldDB" id="A0A3E2H3W5"/>
<feature type="non-terminal residue" evidence="1">
    <location>
        <position position="335"/>
    </location>
</feature>